<keyword evidence="3" id="KW-1185">Reference proteome</keyword>
<feature type="coiled-coil region" evidence="1">
    <location>
        <begin position="57"/>
        <end position="91"/>
    </location>
</feature>
<sequence length="96" mass="10985">MDSSRVIALAQEYKSAADEVKKSELHLLNRLSANAASWKGKTREQFDSDFDQSMSAYQQFEADLIEVSNELMAAAAKIEQTKAEILRMEERRRDDK</sequence>
<gene>
    <name evidence="2" type="ORF">PJ311_01190</name>
</gene>
<dbReference type="Proteomes" id="UP001211894">
    <property type="component" value="Unassembled WGS sequence"/>
</dbReference>
<organism evidence="2 3">
    <name type="scientific">Bacillus changyiensis</name>
    <dbReference type="NCBI Taxonomy" id="3004103"/>
    <lineage>
        <taxon>Bacteria</taxon>
        <taxon>Bacillati</taxon>
        <taxon>Bacillota</taxon>
        <taxon>Bacilli</taxon>
        <taxon>Bacillales</taxon>
        <taxon>Bacillaceae</taxon>
        <taxon>Bacillus</taxon>
    </lineage>
</organism>
<dbReference type="Pfam" id="PF06013">
    <property type="entry name" value="WXG100"/>
    <property type="match status" value="1"/>
</dbReference>
<name>A0ABT4WYW2_9BACI</name>
<comment type="caution">
    <text evidence="2">The sequence shown here is derived from an EMBL/GenBank/DDBJ whole genome shotgun (WGS) entry which is preliminary data.</text>
</comment>
<dbReference type="Gene3D" id="1.10.287.850">
    <property type="entry name" value="HP0062-like domain"/>
    <property type="match status" value="1"/>
</dbReference>
<dbReference type="RefSeq" id="WP_271339083.1">
    <property type="nucleotide sequence ID" value="NZ_JAQKAB010000001.1"/>
</dbReference>
<keyword evidence="1" id="KW-0175">Coiled coil</keyword>
<accession>A0ABT4WYW2</accession>
<evidence type="ECO:0000313" key="3">
    <source>
        <dbReference type="Proteomes" id="UP001211894"/>
    </source>
</evidence>
<protein>
    <submittedName>
        <fullName evidence="2">WXG100 family type VII secretion target</fullName>
    </submittedName>
</protein>
<evidence type="ECO:0000256" key="1">
    <source>
        <dbReference type="SAM" id="Coils"/>
    </source>
</evidence>
<dbReference type="SUPFAM" id="SSF140453">
    <property type="entry name" value="EsxAB dimer-like"/>
    <property type="match status" value="1"/>
</dbReference>
<reference evidence="2 3" key="1">
    <citation type="submission" date="2023-01" db="EMBL/GenBank/DDBJ databases">
        <title>Bacillus changyiensis sp. nov., isolated from a coastal deposit.</title>
        <authorList>
            <person name="Xiao G."/>
            <person name="Lai Q."/>
            <person name="Hu Z."/>
            <person name="Shao Z."/>
        </authorList>
    </citation>
    <scope>NUCLEOTIDE SEQUENCE [LARGE SCALE GENOMIC DNA]</scope>
    <source>
        <strain evidence="2 3">CLL-7-23</strain>
    </source>
</reference>
<dbReference type="EMBL" id="JAQKAB010000001">
    <property type="protein sequence ID" value="MDA7025219.1"/>
    <property type="molecule type" value="Genomic_DNA"/>
</dbReference>
<dbReference type="InterPro" id="IPR036689">
    <property type="entry name" value="ESAT-6-like_sf"/>
</dbReference>
<proteinExistence type="predicted"/>
<dbReference type="InterPro" id="IPR010310">
    <property type="entry name" value="T7SS_ESAT-6-like"/>
</dbReference>
<evidence type="ECO:0000313" key="2">
    <source>
        <dbReference type="EMBL" id="MDA7025219.1"/>
    </source>
</evidence>